<dbReference type="Proteomes" id="UP001521911">
    <property type="component" value="Unassembled WGS sequence"/>
</dbReference>
<feature type="transmembrane region" description="Helical" evidence="1">
    <location>
        <begin position="238"/>
        <end position="261"/>
    </location>
</feature>
<dbReference type="RefSeq" id="WP_239181242.1">
    <property type="nucleotide sequence ID" value="NZ_JAKRDF010000022.1"/>
</dbReference>
<dbReference type="EMBL" id="JAKRDF010000022">
    <property type="protein sequence ID" value="MCG7277216.1"/>
    <property type="molecule type" value="Genomic_DNA"/>
</dbReference>
<keyword evidence="1" id="KW-1133">Transmembrane helix</keyword>
<evidence type="ECO:0000256" key="1">
    <source>
        <dbReference type="SAM" id="Phobius"/>
    </source>
</evidence>
<keyword evidence="1" id="KW-0812">Transmembrane</keyword>
<name>A0ABS9PWW2_9CORY</name>
<accession>A0ABS9PWW2</accession>
<dbReference type="PANTHER" id="PTHR30590">
    <property type="entry name" value="INNER MEMBRANE PROTEIN"/>
    <property type="match status" value="1"/>
</dbReference>
<evidence type="ECO:0000313" key="3">
    <source>
        <dbReference type="EMBL" id="MCG7277216.1"/>
    </source>
</evidence>
<comment type="caution">
    <text evidence="3">The sequence shown here is derived from an EMBL/GenBank/DDBJ whole genome shotgun (WGS) entry which is preliminary data.</text>
</comment>
<evidence type="ECO:0000313" key="4">
    <source>
        <dbReference type="Proteomes" id="UP001521911"/>
    </source>
</evidence>
<feature type="transmembrane region" description="Helical" evidence="1">
    <location>
        <begin position="320"/>
        <end position="339"/>
    </location>
</feature>
<feature type="transmembrane region" description="Helical" evidence="1">
    <location>
        <begin position="208"/>
        <end position="226"/>
    </location>
</feature>
<feature type="domain" description="DUF418" evidence="2">
    <location>
        <begin position="226"/>
        <end position="387"/>
    </location>
</feature>
<dbReference type="PANTHER" id="PTHR30590:SF2">
    <property type="entry name" value="INNER MEMBRANE PROTEIN"/>
    <property type="match status" value="1"/>
</dbReference>
<feature type="transmembrane region" description="Helical" evidence="1">
    <location>
        <begin position="281"/>
        <end position="299"/>
    </location>
</feature>
<dbReference type="InterPro" id="IPR007349">
    <property type="entry name" value="DUF418"/>
</dbReference>
<evidence type="ECO:0000259" key="2">
    <source>
        <dbReference type="Pfam" id="PF04235"/>
    </source>
</evidence>
<feature type="transmembrane region" description="Helical" evidence="1">
    <location>
        <begin position="70"/>
        <end position="89"/>
    </location>
</feature>
<feature type="transmembrane region" description="Helical" evidence="1">
    <location>
        <begin position="125"/>
        <end position="143"/>
    </location>
</feature>
<feature type="transmembrane region" description="Helical" evidence="1">
    <location>
        <begin position="150"/>
        <end position="173"/>
    </location>
</feature>
<keyword evidence="4" id="KW-1185">Reference proteome</keyword>
<reference evidence="3 4" key="1">
    <citation type="submission" date="2022-02" db="EMBL/GenBank/DDBJ databases">
        <title>Uncovering new skin microbiome diversity through culturing and metagenomics.</title>
        <authorList>
            <person name="Conlan S."/>
            <person name="Deming C."/>
            <person name="Nisc Comparative Sequencing Program N."/>
            <person name="Segre J.A."/>
        </authorList>
    </citation>
    <scope>NUCLEOTIDE SEQUENCE [LARGE SCALE GENOMIC DNA]</scope>
    <source>
        <strain evidence="3 4">ACRQV</strain>
    </source>
</reference>
<protein>
    <submittedName>
        <fullName evidence="3">DUF418 domain-containing protein</fullName>
    </submittedName>
</protein>
<proteinExistence type="predicted"/>
<keyword evidence="1" id="KW-0472">Membrane</keyword>
<feature type="transmembrane region" description="Helical" evidence="1">
    <location>
        <begin position="101"/>
        <end position="119"/>
    </location>
</feature>
<gene>
    <name evidence="3" type="ORF">MHK08_12185</name>
</gene>
<organism evidence="3 4">
    <name type="scientific">Corynebacterium singulare</name>
    <dbReference type="NCBI Taxonomy" id="161899"/>
    <lineage>
        <taxon>Bacteria</taxon>
        <taxon>Bacillati</taxon>
        <taxon>Actinomycetota</taxon>
        <taxon>Actinomycetes</taxon>
        <taxon>Mycobacteriales</taxon>
        <taxon>Corynebacteriaceae</taxon>
        <taxon>Corynebacterium</taxon>
    </lineage>
</organism>
<dbReference type="InterPro" id="IPR052529">
    <property type="entry name" value="Bact_Transport_Assoc"/>
</dbReference>
<feature type="transmembrane region" description="Helical" evidence="1">
    <location>
        <begin position="12"/>
        <end position="32"/>
    </location>
</feature>
<sequence>MQEKRQRLIVPDLARGTALLGIAMANTVQSWVVNEWSLGPSSTVGGVRPDSAVDVMSAVFVAMFVRVRGLPMFCMLLGFGVGLIVASLQRKGYTPKESRRVLIRRYGLLAVFGLAHGFLLFDGDIMFLYGLMGVALALVFTLSTRVLRRISYWFFGGFAAFTTSGAIATYFGYFNPMPTSRPMTGDLVSFGDFFARNMRGEVAALGQLPMAFLGLVGVILIGYIWAREGVLASVSAHRRILITWVVIASAVIVFIGLPWGLSAADVLPSKLEPVFFMLNQAFGFLTGPGILATLALLTEKLNNRVPLWASAFVALGKRSMSGYIAQSVFFIILVTPAGFGLGAHASVTGKIAIGLLVFVLTLIVAAVLEAWGKPGPFEWVHRRLAYGPTKRIEPKPQAAQA</sequence>
<dbReference type="Pfam" id="PF04235">
    <property type="entry name" value="DUF418"/>
    <property type="match status" value="1"/>
</dbReference>
<feature type="transmembrane region" description="Helical" evidence="1">
    <location>
        <begin position="351"/>
        <end position="372"/>
    </location>
</feature>